<dbReference type="Gene3D" id="3.30.1950.10">
    <property type="entry name" value="wza like domain"/>
    <property type="match status" value="1"/>
</dbReference>
<evidence type="ECO:0000313" key="7">
    <source>
        <dbReference type="Proteomes" id="UP001497416"/>
    </source>
</evidence>
<dbReference type="EMBL" id="CAXIXY010000006">
    <property type="protein sequence ID" value="CAL2090886.1"/>
    <property type="molecule type" value="Genomic_DNA"/>
</dbReference>
<comment type="caution">
    <text evidence="6">The sequence shown here is derived from an EMBL/GenBank/DDBJ whole genome shotgun (WGS) entry which is preliminary data.</text>
</comment>
<keyword evidence="7" id="KW-1185">Reference proteome</keyword>
<evidence type="ECO:0000256" key="3">
    <source>
        <dbReference type="SAM" id="SignalP"/>
    </source>
</evidence>
<keyword evidence="2" id="KW-0812">Transmembrane</keyword>
<name>A0ABM9P3W6_9FLAO</name>
<sequence length="257" mass="28718">MQKAKKIVLLLFIGSFLASCVSKKNITYFQYDTIQQENVSNSYKTILKSDDLLQITISAVDLETVKPFNLPAVNFATTTNNIVGTPQQQAYLIDNEGFIDFPVIGKIKVGGLTRKQAIELLRNKLDPDYIKNPTINIRIANYTITVLGDVRNPGTYTIPNERITILEAIGLAGDLNITGKRNTVKVFREIDGKKIKYDVDLRSNNIFTSPVYYLQQNDLIYVDQNKSSSQDAAFNRNTGLFVSIGSIIVSLIAVLTR</sequence>
<evidence type="ECO:0000256" key="1">
    <source>
        <dbReference type="ARBA" id="ARBA00022729"/>
    </source>
</evidence>
<dbReference type="InterPro" id="IPR019554">
    <property type="entry name" value="Soluble_ligand-bd"/>
</dbReference>
<feature type="signal peptide" evidence="3">
    <location>
        <begin position="1"/>
        <end position="18"/>
    </location>
</feature>
<evidence type="ECO:0000259" key="5">
    <source>
        <dbReference type="Pfam" id="PF10531"/>
    </source>
</evidence>
<reference evidence="6 7" key="1">
    <citation type="submission" date="2024-05" db="EMBL/GenBank/DDBJ databases">
        <authorList>
            <person name="Duchaud E."/>
        </authorList>
    </citation>
    <scope>NUCLEOTIDE SEQUENCE [LARGE SCALE GENOMIC DNA]</scope>
    <source>
        <strain evidence="6">Ena-SAMPLE-TAB-13-05-2024-13:56:06:370-140302</strain>
    </source>
</reference>
<feature type="chain" id="PRO_5045940276" evidence="3">
    <location>
        <begin position="19"/>
        <end position="257"/>
    </location>
</feature>
<keyword evidence="2" id="KW-0472">Membrane</keyword>
<dbReference type="RefSeq" id="WP_348713031.1">
    <property type="nucleotide sequence ID" value="NZ_CAXIXY010000006.1"/>
</dbReference>
<dbReference type="PROSITE" id="PS51257">
    <property type="entry name" value="PROKAR_LIPOPROTEIN"/>
    <property type="match status" value="1"/>
</dbReference>
<feature type="transmembrane region" description="Helical" evidence="2">
    <location>
        <begin position="238"/>
        <end position="256"/>
    </location>
</feature>
<protein>
    <submittedName>
        <fullName evidence="6">Polysaccharide biosynthesis/export protein</fullName>
    </submittedName>
</protein>
<feature type="domain" description="Polysaccharide export protein N-terminal" evidence="4">
    <location>
        <begin position="41"/>
        <end position="139"/>
    </location>
</feature>
<evidence type="ECO:0000313" key="6">
    <source>
        <dbReference type="EMBL" id="CAL2090886.1"/>
    </source>
</evidence>
<dbReference type="Proteomes" id="UP001497416">
    <property type="component" value="Unassembled WGS sequence"/>
</dbReference>
<dbReference type="InterPro" id="IPR003715">
    <property type="entry name" value="Poly_export_N"/>
</dbReference>
<dbReference type="Pfam" id="PF02563">
    <property type="entry name" value="Poly_export"/>
    <property type="match status" value="1"/>
</dbReference>
<keyword evidence="2" id="KW-1133">Transmembrane helix</keyword>
<dbReference type="InterPro" id="IPR049712">
    <property type="entry name" value="Poly_export"/>
</dbReference>
<dbReference type="PANTHER" id="PTHR33619:SF3">
    <property type="entry name" value="POLYSACCHARIDE EXPORT PROTEIN GFCE-RELATED"/>
    <property type="match status" value="1"/>
</dbReference>
<dbReference type="PANTHER" id="PTHR33619">
    <property type="entry name" value="POLYSACCHARIDE EXPORT PROTEIN GFCE-RELATED"/>
    <property type="match status" value="1"/>
</dbReference>
<organism evidence="6 7">
    <name type="scientific">Tenacibaculum platacis</name>
    <dbReference type="NCBI Taxonomy" id="3137852"/>
    <lineage>
        <taxon>Bacteria</taxon>
        <taxon>Pseudomonadati</taxon>
        <taxon>Bacteroidota</taxon>
        <taxon>Flavobacteriia</taxon>
        <taxon>Flavobacteriales</taxon>
        <taxon>Flavobacteriaceae</taxon>
        <taxon>Tenacibaculum</taxon>
    </lineage>
</organism>
<proteinExistence type="predicted"/>
<keyword evidence="1 3" id="KW-0732">Signal</keyword>
<accession>A0ABM9P3W6</accession>
<feature type="domain" description="Soluble ligand binding" evidence="5">
    <location>
        <begin position="144"/>
        <end position="196"/>
    </location>
</feature>
<evidence type="ECO:0000259" key="4">
    <source>
        <dbReference type="Pfam" id="PF02563"/>
    </source>
</evidence>
<evidence type="ECO:0000256" key="2">
    <source>
        <dbReference type="SAM" id="Phobius"/>
    </source>
</evidence>
<dbReference type="Gene3D" id="3.10.560.10">
    <property type="entry name" value="Outer membrane lipoprotein wza domain like"/>
    <property type="match status" value="1"/>
</dbReference>
<gene>
    <name evidence="6" type="ORF">T190607A01A_40103</name>
</gene>
<dbReference type="Pfam" id="PF10531">
    <property type="entry name" value="SLBB"/>
    <property type="match status" value="1"/>
</dbReference>